<dbReference type="SMART" id="SM00248">
    <property type="entry name" value="ANK"/>
    <property type="match status" value="6"/>
</dbReference>
<gene>
    <name evidence="4" type="ORF">ACHHYP_07338</name>
</gene>
<evidence type="ECO:0000313" key="4">
    <source>
        <dbReference type="EMBL" id="OQR99059.1"/>
    </source>
</evidence>
<dbReference type="AlphaFoldDB" id="A0A1V9ZM44"/>
<evidence type="ECO:0000256" key="3">
    <source>
        <dbReference type="PROSITE-ProRule" id="PRU00023"/>
    </source>
</evidence>
<sequence length="286" mass="30745">MLRQWLQAASHGDVAALRHILQADYAWLEYEHFGYTALHLSVWAGRANACAYLLAHGASVHRRINKPRDSAVHGMTPLHLATYEGHADVVAVLLDAGAALDALYDGCTCLQVAAKRGYFDIVELLVQRGAAMNLQDATGRTSLYDVAAWGYAKLAKLCVDHGANVNIFNSLGLGALYAAAHTGDRSTTEFLINAGANFHNLQLLTPSAAGSSLHELVGRLDQRPLHVAALSVLMLNGPSAESVRLLIEFGLAPTAQLEFLTALGDWATSHDQMALAKFCADWGVCM</sequence>
<dbReference type="InterPro" id="IPR002110">
    <property type="entry name" value="Ankyrin_rpt"/>
</dbReference>
<dbReference type="OrthoDB" id="194358at2759"/>
<keyword evidence="2 3" id="KW-0040">ANK repeat</keyword>
<dbReference type="PANTHER" id="PTHR24161:SF85">
    <property type="entry name" value="PALMITOYLTRANSFERASE HIP14"/>
    <property type="match status" value="1"/>
</dbReference>
<dbReference type="SUPFAM" id="SSF48403">
    <property type="entry name" value="Ankyrin repeat"/>
    <property type="match status" value="1"/>
</dbReference>
<dbReference type="Proteomes" id="UP000243579">
    <property type="component" value="Unassembled WGS sequence"/>
</dbReference>
<name>A0A1V9ZM44_ACHHY</name>
<organism evidence="4 5">
    <name type="scientific">Achlya hypogyna</name>
    <name type="common">Oomycete</name>
    <name type="synonym">Protoachlya hypogyna</name>
    <dbReference type="NCBI Taxonomy" id="1202772"/>
    <lineage>
        <taxon>Eukaryota</taxon>
        <taxon>Sar</taxon>
        <taxon>Stramenopiles</taxon>
        <taxon>Oomycota</taxon>
        <taxon>Saprolegniomycetes</taxon>
        <taxon>Saprolegniales</taxon>
        <taxon>Achlyaceae</taxon>
        <taxon>Achlya</taxon>
    </lineage>
</organism>
<dbReference type="PROSITE" id="PS50297">
    <property type="entry name" value="ANK_REP_REGION"/>
    <property type="match status" value="3"/>
</dbReference>
<feature type="repeat" description="ANK" evidence="3">
    <location>
        <begin position="73"/>
        <end position="105"/>
    </location>
</feature>
<dbReference type="InterPro" id="IPR036770">
    <property type="entry name" value="Ankyrin_rpt-contain_sf"/>
</dbReference>
<keyword evidence="1" id="KW-0677">Repeat</keyword>
<dbReference type="PANTHER" id="PTHR24161">
    <property type="entry name" value="ANK_REP_REGION DOMAIN-CONTAINING PROTEIN-RELATED"/>
    <property type="match status" value="1"/>
</dbReference>
<dbReference type="Pfam" id="PF12796">
    <property type="entry name" value="Ank_2"/>
    <property type="match status" value="1"/>
</dbReference>
<dbReference type="Gene3D" id="1.25.40.20">
    <property type="entry name" value="Ankyrin repeat-containing domain"/>
    <property type="match status" value="2"/>
</dbReference>
<evidence type="ECO:0000313" key="5">
    <source>
        <dbReference type="Proteomes" id="UP000243579"/>
    </source>
</evidence>
<protein>
    <submittedName>
        <fullName evidence="4">Ankyrin repeat protein</fullName>
    </submittedName>
</protein>
<dbReference type="PROSITE" id="PS50088">
    <property type="entry name" value="ANK_REPEAT"/>
    <property type="match status" value="4"/>
</dbReference>
<dbReference type="PRINTS" id="PR01415">
    <property type="entry name" value="ANKYRIN"/>
</dbReference>
<evidence type="ECO:0000256" key="1">
    <source>
        <dbReference type="ARBA" id="ARBA00022737"/>
    </source>
</evidence>
<accession>A0A1V9ZM44</accession>
<keyword evidence="5" id="KW-1185">Reference proteome</keyword>
<dbReference type="Pfam" id="PF00023">
    <property type="entry name" value="Ank"/>
    <property type="match status" value="1"/>
</dbReference>
<evidence type="ECO:0000256" key="2">
    <source>
        <dbReference type="ARBA" id="ARBA00023043"/>
    </source>
</evidence>
<proteinExistence type="predicted"/>
<dbReference type="STRING" id="1202772.A0A1V9ZM44"/>
<feature type="repeat" description="ANK" evidence="3">
    <location>
        <begin position="33"/>
        <end position="65"/>
    </location>
</feature>
<dbReference type="Pfam" id="PF13637">
    <property type="entry name" value="Ank_4"/>
    <property type="match status" value="1"/>
</dbReference>
<reference evidence="4 5" key="1">
    <citation type="journal article" date="2014" name="Genome Biol. Evol.">
        <title>The secreted proteins of Achlya hypogyna and Thraustotheca clavata identify the ancestral oomycete secretome and reveal gene acquisitions by horizontal gene transfer.</title>
        <authorList>
            <person name="Misner I."/>
            <person name="Blouin N."/>
            <person name="Leonard G."/>
            <person name="Richards T.A."/>
            <person name="Lane C.E."/>
        </authorList>
    </citation>
    <scope>NUCLEOTIDE SEQUENCE [LARGE SCALE GENOMIC DNA]</scope>
    <source>
        <strain evidence="4 5">ATCC 48635</strain>
    </source>
</reference>
<feature type="repeat" description="ANK" evidence="3">
    <location>
        <begin position="138"/>
        <end position="170"/>
    </location>
</feature>
<dbReference type="EMBL" id="JNBR01000075">
    <property type="protein sequence ID" value="OQR99059.1"/>
    <property type="molecule type" value="Genomic_DNA"/>
</dbReference>
<comment type="caution">
    <text evidence="4">The sequence shown here is derived from an EMBL/GenBank/DDBJ whole genome shotgun (WGS) entry which is preliminary data.</text>
</comment>
<feature type="repeat" description="ANK" evidence="3">
    <location>
        <begin position="105"/>
        <end position="137"/>
    </location>
</feature>